<evidence type="ECO:0000313" key="5">
    <source>
        <dbReference type="Proteomes" id="UP000664417"/>
    </source>
</evidence>
<dbReference type="InterPro" id="IPR017515">
    <property type="entry name" value="MeMalonyl-CoA_epimerase"/>
</dbReference>
<dbReference type="PANTHER" id="PTHR43048:SF3">
    <property type="entry name" value="METHYLMALONYL-COA EPIMERASE, MITOCHONDRIAL"/>
    <property type="match status" value="1"/>
</dbReference>
<dbReference type="Pfam" id="PF13669">
    <property type="entry name" value="Glyoxalase_4"/>
    <property type="match status" value="1"/>
</dbReference>
<proteinExistence type="inferred from homology"/>
<evidence type="ECO:0000256" key="1">
    <source>
        <dbReference type="ARBA" id="ARBA00009308"/>
    </source>
</evidence>
<gene>
    <name evidence="4" type="primary">mce</name>
    <name evidence="4" type="ORF">J3U88_15385</name>
</gene>
<dbReference type="EC" id="5.1.99.1" evidence="4"/>
<accession>A0A8J7U4V9</accession>
<name>A0A8J7U4V9_9BACT</name>
<sequence length="133" mass="14672">MKKIDHIGIAVPELDSAVQQYQDLGFEFDHIEEVPEQKVRTAFFELGESHVELLEATDPASPIAKFLDKRGPGIHHLCVEVDDIEAALADYKAKGVRLVNETPVIGAGGHRVAFVHPKATQGVLLELLERKPD</sequence>
<organism evidence="4 5">
    <name type="scientific">Acanthopleuribacter pedis</name>
    <dbReference type="NCBI Taxonomy" id="442870"/>
    <lineage>
        <taxon>Bacteria</taxon>
        <taxon>Pseudomonadati</taxon>
        <taxon>Acidobacteriota</taxon>
        <taxon>Holophagae</taxon>
        <taxon>Acanthopleuribacterales</taxon>
        <taxon>Acanthopleuribacteraceae</taxon>
        <taxon>Acanthopleuribacter</taxon>
    </lineage>
</organism>
<dbReference type="SUPFAM" id="SSF54593">
    <property type="entry name" value="Glyoxalase/Bleomycin resistance protein/Dihydroxybiphenyl dioxygenase"/>
    <property type="match status" value="1"/>
</dbReference>
<comment type="similarity">
    <text evidence="1">Belongs to the methylmalonyl-CoA epimerase family.</text>
</comment>
<keyword evidence="2" id="KW-0479">Metal-binding</keyword>
<dbReference type="EMBL" id="JAFREP010000014">
    <property type="protein sequence ID" value="MBO1319858.1"/>
    <property type="molecule type" value="Genomic_DNA"/>
</dbReference>
<dbReference type="Proteomes" id="UP000664417">
    <property type="component" value="Unassembled WGS sequence"/>
</dbReference>
<dbReference type="GO" id="GO:0046872">
    <property type="term" value="F:metal ion binding"/>
    <property type="evidence" value="ECO:0007669"/>
    <property type="project" value="UniProtKB-KW"/>
</dbReference>
<reference evidence="4" key="1">
    <citation type="submission" date="2021-03" db="EMBL/GenBank/DDBJ databases">
        <authorList>
            <person name="Wang G."/>
        </authorList>
    </citation>
    <scope>NUCLEOTIDE SEQUENCE</scope>
    <source>
        <strain evidence="4">KCTC 12899</strain>
    </source>
</reference>
<dbReference type="AlphaFoldDB" id="A0A8J7U4V9"/>
<dbReference type="PANTHER" id="PTHR43048">
    <property type="entry name" value="METHYLMALONYL-COA EPIMERASE"/>
    <property type="match status" value="1"/>
</dbReference>
<dbReference type="RefSeq" id="WP_207859762.1">
    <property type="nucleotide sequence ID" value="NZ_JAFREP010000014.1"/>
</dbReference>
<dbReference type="InterPro" id="IPR051785">
    <property type="entry name" value="MMCE/EMCE_epimerase"/>
</dbReference>
<comment type="caution">
    <text evidence="4">The sequence shown here is derived from an EMBL/GenBank/DDBJ whole genome shotgun (WGS) entry which is preliminary data.</text>
</comment>
<dbReference type="GO" id="GO:0046491">
    <property type="term" value="P:L-methylmalonyl-CoA metabolic process"/>
    <property type="evidence" value="ECO:0007669"/>
    <property type="project" value="TreeGrafter"/>
</dbReference>
<keyword evidence="4" id="KW-0413">Isomerase</keyword>
<evidence type="ECO:0000313" key="4">
    <source>
        <dbReference type="EMBL" id="MBO1319858.1"/>
    </source>
</evidence>
<evidence type="ECO:0000256" key="2">
    <source>
        <dbReference type="ARBA" id="ARBA00022723"/>
    </source>
</evidence>
<dbReference type="InterPro" id="IPR037523">
    <property type="entry name" value="VOC_core"/>
</dbReference>
<dbReference type="CDD" id="cd07249">
    <property type="entry name" value="MMCE"/>
    <property type="match status" value="1"/>
</dbReference>
<protein>
    <submittedName>
        <fullName evidence="4">Methylmalonyl-CoA epimerase</fullName>
        <ecNumber evidence="4">5.1.99.1</ecNumber>
    </submittedName>
</protein>
<feature type="domain" description="VOC" evidence="3">
    <location>
        <begin position="3"/>
        <end position="130"/>
    </location>
</feature>
<dbReference type="InterPro" id="IPR029068">
    <property type="entry name" value="Glyas_Bleomycin-R_OHBP_Dase"/>
</dbReference>
<dbReference type="Gene3D" id="3.10.180.10">
    <property type="entry name" value="2,3-Dihydroxybiphenyl 1,2-Dioxygenase, domain 1"/>
    <property type="match status" value="1"/>
</dbReference>
<dbReference type="NCBIfam" id="TIGR03081">
    <property type="entry name" value="metmalonyl_epim"/>
    <property type="match status" value="1"/>
</dbReference>
<keyword evidence="5" id="KW-1185">Reference proteome</keyword>
<dbReference type="GO" id="GO:0004493">
    <property type="term" value="F:methylmalonyl-CoA epimerase activity"/>
    <property type="evidence" value="ECO:0007669"/>
    <property type="project" value="UniProtKB-EC"/>
</dbReference>
<evidence type="ECO:0000259" key="3">
    <source>
        <dbReference type="PROSITE" id="PS51819"/>
    </source>
</evidence>
<dbReference type="PROSITE" id="PS51819">
    <property type="entry name" value="VOC"/>
    <property type="match status" value="1"/>
</dbReference>